<evidence type="ECO:0000313" key="12">
    <source>
        <dbReference type="Proteomes" id="UP000001953"/>
    </source>
</evidence>
<evidence type="ECO:0000256" key="6">
    <source>
        <dbReference type="ARBA" id="ARBA00022777"/>
    </source>
</evidence>
<feature type="domain" description="Histidine kinase" evidence="9">
    <location>
        <begin position="461"/>
        <end position="694"/>
    </location>
</feature>
<gene>
    <name evidence="11" type="ordered locus">Nham_3685</name>
</gene>
<keyword evidence="8" id="KW-1133">Transmembrane helix</keyword>
<dbReference type="Gene3D" id="3.30.565.10">
    <property type="entry name" value="Histidine kinase-like ATPase, C-terminal domain"/>
    <property type="match status" value="1"/>
</dbReference>
<dbReference type="KEGG" id="nha:Nham_3685"/>
<dbReference type="InterPro" id="IPR003594">
    <property type="entry name" value="HATPase_dom"/>
</dbReference>
<dbReference type="PRINTS" id="PR00344">
    <property type="entry name" value="BCTRLSENSOR"/>
</dbReference>
<dbReference type="InterPro" id="IPR004358">
    <property type="entry name" value="Sig_transdc_His_kin-like_C"/>
</dbReference>
<dbReference type="GO" id="GO:0007165">
    <property type="term" value="P:signal transduction"/>
    <property type="evidence" value="ECO:0007669"/>
    <property type="project" value="InterPro"/>
</dbReference>
<dbReference type="PROSITE" id="PS50885">
    <property type="entry name" value="HAMP"/>
    <property type="match status" value="1"/>
</dbReference>
<dbReference type="CDD" id="cd06225">
    <property type="entry name" value="HAMP"/>
    <property type="match status" value="1"/>
</dbReference>
<accession>Q1QH84</accession>
<evidence type="ECO:0000256" key="4">
    <source>
        <dbReference type="ARBA" id="ARBA00022553"/>
    </source>
</evidence>
<dbReference type="STRING" id="323097.Nham_3685"/>
<reference evidence="11 12" key="1">
    <citation type="submission" date="2006-03" db="EMBL/GenBank/DDBJ databases">
        <title>Complete sequence of chromosome of Nitrobacter hamburgensis X14.</title>
        <authorList>
            <consortium name="US DOE Joint Genome Institute"/>
            <person name="Copeland A."/>
            <person name="Lucas S."/>
            <person name="Lapidus A."/>
            <person name="Barry K."/>
            <person name="Detter J.C."/>
            <person name="Glavina del Rio T."/>
            <person name="Hammon N."/>
            <person name="Israni S."/>
            <person name="Dalin E."/>
            <person name="Tice H."/>
            <person name="Pitluck S."/>
            <person name="Chain P."/>
            <person name="Malfatti S."/>
            <person name="Shin M."/>
            <person name="Vergez L."/>
            <person name="Schmutz J."/>
            <person name="Larimer F."/>
            <person name="Land M."/>
            <person name="Hauser L."/>
            <person name="Kyrpides N."/>
            <person name="Ivanova N."/>
            <person name="Ward B."/>
            <person name="Arp D."/>
            <person name="Klotz M."/>
            <person name="Stein L."/>
            <person name="O'Mullan G."/>
            <person name="Starkenburg S."/>
            <person name="Sayavedra L."/>
            <person name="Poret-Peterson A.T."/>
            <person name="Gentry M.E."/>
            <person name="Bruce D."/>
            <person name="Richardson P."/>
        </authorList>
    </citation>
    <scope>NUCLEOTIDE SEQUENCE [LARGE SCALE GENOMIC DNA]</scope>
    <source>
        <strain evidence="12">DSM 10229 / NCIMB 13809 / X14</strain>
    </source>
</reference>
<dbReference type="OrthoDB" id="7818322at2"/>
<dbReference type="SMART" id="SM00304">
    <property type="entry name" value="HAMP"/>
    <property type="match status" value="1"/>
</dbReference>
<keyword evidence="5 11" id="KW-0808">Transferase</keyword>
<comment type="subcellular location">
    <subcellularLocation>
        <location evidence="2">Membrane</location>
    </subcellularLocation>
</comment>
<dbReference type="PANTHER" id="PTHR43065">
    <property type="entry name" value="SENSOR HISTIDINE KINASE"/>
    <property type="match status" value="1"/>
</dbReference>
<dbReference type="Gene3D" id="1.10.287.130">
    <property type="match status" value="1"/>
</dbReference>
<dbReference type="Proteomes" id="UP000001953">
    <property type="component" value="Chromosome"/>
</dbReference>
<feature type="coiled-coil region" evidence="7">
    <location>
        <begin position="418"/>
        <end position="452"/>
    </location>
</feature>
<dbReference type="Pfam" id="PF02518">
    <property type="entry name" value="HATPase_c"/>
    <property type="match status" value="1"/>
</dbReference>
<dbReference type="PROSITE" id="PS50109">
    <property type="entry name" value="HIS_KIN"/>
    <property type="match status" value="1"/>
</dbReference>
<keyword evidence="8" id="KW-0472">Membrane</keyword>
<dbReference type="EC" id="2.7.13.3" evidence="3"/>
<keyword evidence="8" id="KW-0812">Transmembrane</keyword>
<protein>
    <recommendedName>
        <fullName evidence="3">histidine kinase</fullName>
        <ecNumber evidence="3">2.7.13.3</ecNumber>
    </recommendedName>
</protein>
<dbReference type="InterPro" id="IPR003660">
    <property type="entry name" value="HAMP_dom"/>
</dbReference>
<keyword evidence="4" id="KW-0597">Phosphoprotein</keyword>
<feature type="transmembrane region" description="Helical" evidence="8">
    <location>
        <begin position="347"/>
        <end position="371"/>
    </location>
</feature>
<evidence type="ECO:0000313" key="11">
    <source>
        <dbReference type="EMBL" id="ABE64413.1"/>
    </source>
</evidence>
<dbReference type="HOGENOM" id="CLU_000445_114_15_5"/>
<dbReference type="RefSeq" id="WP_011512052.1">
    <property type="nucleotide sequence ID" value="NC_007964.1"/>
</dbReference>
<organism evidence="11 12">
    <name type="scientific">Nitrobacter hamburgensis (strain DSM 10229 / NCIMB 13809 / X14)</name>
    <dbReference type="NCBI Taxonomy" id="323097"/>
    <lineage>
        <taxon>Bacteria</taxon>
        <taxon>Pseudomonadati</taxon>
        <taxon>Pseudomonadota</taxon>
        <taxon>Alphaproteobacteria</taxon>
        <taxon>Hyphomicrobiales</taxon>
        <taxon>Nitrobacteraceae</taxon>
        <taxon>Nitrobacter</taxon>
    </lineage>
</organism>
<evidence type="ECO:0000256" key="2">
    <source>
        <dbReference type="ARBA" id="ARBA00004370"/>
    </source>
</evidence>
<dbReference type="PANTHER" id="PTHR43065:SF42">
    <property type="entry name" value="TWO-COMPONENT SENSOR PPRA"/>
    <property type="match status" value="1"/>
</dbReference>
<dbReference type="SMART" id="SM00387">
    <property type="entry name" value="HATPase_c"/>
    <property type="match status" value="1"/>
</dbReference>
<dbReference type="GO" id="GO:0004673">
    <property type="term" value="F:protein histidine kinase activity"/>
    <property type="evidence" value="ECO:0007669"/>
    <property type="project" value="UniProtKB-EC"/>
</dbReference>
<dbReference type="GO" id="GO:0016020">
    <property type="term" value="C:membrane"/>
    <property type="evidence" value="ECO:0007669"/>
    <property type="project" value="UniProtKB-SubCell"/>
</dbReference>
<evidence type="ECO:0000259" key="9">
    <source>
        <dbReference type="PROSITE" id="PS50109"/>
    </source>
</evidence>
<dbReference type="Pfam" id="PF00672">
    <property type="entry name" value="HAMP"/>
    <property type="match status" value="1"/>
</dbReference>
<dbReference type="AlphaFoldDB" id="Q1QH84"/>
<proteinExistence type="predicted"/>
<dbReference type="eggNOG" id="COG4191">
    <property type="taxonomic scope" value="Bacteria"/>
</dbReference>
<comment type="catalytic activity">
    <reaction evidence="1">
        <text>ATP + protein L-histidine = ADP + protein N-phospho-L-histidine.</text>
        <dbReference type="EC" id="2.7.13.3"/>
    </reaction>
</comment>
<dbReference type="SUPFAM" id="SSF55874">
    <property type="entry name" value="ATPase domain of HSP90 chaperone/DNA topoisomerase II/histidine kinase"/>
    <property type="match status" value="1"/>
</dbReference>
<sequence>MKAQCGLQTTSHIARIGKVSDLALAESRNGTGAEQQEQEGLAAQGRSGIVGLVRAIPIRWRILSIAALNSAVVLVLALLIWSGAKTLGSAWDDVRQVRKSDKILAVLESETGRLQNLIHRYINQPSPDLFAEILLLREAVLGTLSTRASTDPMLSGSVNELERATERFLSGFGELRALQTAITKTYEDQILAPAKDMAGLYSIIEGATGRREARIWPTLGKSRETFTAMLVAANAYYLAPASTSADEVRKSADAIERTIPAMIDFSDNDLQRDALRRLKSRTSALHDGIGNLAELLAKRTDLLRNSIDASQAETIGAIDGLSVKMRQREQSAQMTFDHTLADISRKMLWIAAIFLAIIVVAGVIIALSIRLPLRQIMTSMRAIMSGDYDRKVAGTDARDEIGAMARAVEVFRKNAIAKRDAEDELRASKERAESALLELNAAQRNLIDAERLAALGGLVAGVAHEVNNPIGISLTVASSFARRADTFDTELRSAAPLRRSQLEEFVRICRDAAQQLVANLHRAGELIESFKQVAVDRSHAERRQFNLGESTDQIVRSLRPVLKRSPIGIAVDVPEGLIIDGFPGSYGQILTNLFLNAANHAFPDGRSGTISIAARPRANGDIEIIFADNGVGMTSDVQRQAFDPFFTTRRNEGGTGLGLHVVYNLVTQQLGGRMMVESEPGQGTTFRIIMPRAAAGGAGRGETDSGTT</sequence>
<dbReference type="EMBL" id="CP000319">
    <property type="protein sequence ID" value="ABE64413.1"/>
    <property type="molecule type" value="Genomic_DNA"/>
</dbReference>
<evidence type="ECO:0000256" key="5">
    <source>
        <dbReference type="ARBA" id="ARBA00022679"/>
    </source>
</evidence>
<evidence type="ECO:0000259" key="10">
    <source>
        <dbReference type="PROSITE" id="PS50885"/>
    </source>
</evidence>
<keyword evidence="12" id="KW-1185">Reference proteome</keyword>
<evidence type="ECO:0000256" key="3">
    <source>
        <dbReference type="ARBA" id="ARBA00012438"/>
    </source>
</evidence>
<dbReference type="SUPFAM" id="SSF158472">
    <property type="entry name" value="HAMP domain-like"/>
    <property type="match status" value="1"/>
</dbReference>
<dbReference type="Gene3D" id="6.10.340.10">
    <property type="match status" value="1"/>
</dbReference>
<name>Q1QH84_NITHX</name>
<evidence type="ECO:0000256" key="1">
    <source>
        <dbReference type="ARBA" id="ARBA00000085"/>
    </source>
</evidence>
<feature type="transmembrane region" description="Helical" evidence="8">
    <location>
        <begin position="62"/>
        <end position="81"/>
    </location>
</feature>
<keyword evidence="7" id="KW-0175">Coiled coil</keyword>
<evidence type="ECO:0000256" key="8">
    <source>
        <dbReference type="SAM" id="Phobius"/>
    </source>
</evidence>
<dbReference type="InterPro" id="IPR005467">
    <property type="entry name" value="His_kinase_dom"/>
</dbReference>
<keyword evidence="6 11" id="KW-0418">Kinase</keyword>
<evidence type="ECO:0000256" key="7">
    <source>
        <dbReference type="SAM" id="Coils"/>
    </source>
</evidence>
<feature type="domain" description="HAMP" evidence="10">
    <location>
        <begin position="367"/>
        <end position="420"/>
    </location>
</feature>
<dbReference type="InterPro" id="IPR036890">
    <property type="entry name" value="HATPase_C_sf"/>
</dbReference>